<keyword evidence="4" id="KW-1185">Reference proteome</keyword>
<organism evidence="3 4">
    <name type="scientific">Pseudonocardia sulfidoxydans NBRC 16205</name>
    <dbReference type="NCBI Taxonomy" id="1223511"/>
    <lineage>
        <taxon>Bacteria</taxon>
        <taxon>Bacillati</taxon>
        <taxon>Actinomycetota</taxon>
        <taxon>Actinomycetes</taxon>
        <taxon>Pseudonocardiales</taxon>
        <taxon>Pseudonocardiaceae</taxon>
        <taxon>Pseudonocardia</taxon>
    </lineage>
</organism>
<feature type="region of interest" description="Disordered" evidence="1">
    <location>
        <begin position="1"/>
        <end position="57"/>
    </location>
</feature>
<evidence type="ECO:0000256" key="1">
    <source>
        <dbReference type="SAM" id="MobiDB-lite"/>
    </source>
</evidence>
<dbReference type="AlphaFoldDB" id="A0A511DCD2"/>
<reference evidence="3 4" key="1">
    <citation type="submission" date="2019-07" db="EMBL/GenBank/DDBJ databases">
        <title>Whole genome shotgun sequence of Pseudonocardia sulfidoxydans NBRC 16205.</title>
        <authorList>
            <person name="Hosoyama A."/>
            <person name="Uohara A."/>
            <person name="Ohji S."/>
            <person name="Ichikawa N."/>
        </authorList>
    </citation>
    <scope>NUCLEOTIDE SEQUENCE [LARGE SCALE GENOMIC DNA]</scope>
    <source>
        <strain evidence="3 4">NBRC 16205</strain>
    </source>
</reference>
<feature type="compositionally biased region" description="Low complexity" evidence="1">
    <location>
        <begin position="27"/>
        <end position="36"/>
    </location>
</feature>
<dbReference type="Proteomes" id="UP000321685">
    <property type="component" value="Unassembled WGS sequence"/>
</dbReference>
<feature type="compositionally biased region" description="Pro residues" evidence="1">
    <location>
        <begin position="37"/>
        <end position="50"/>
    </location>
</feature>
<dbReference type="InterPro" id="IPR018711">
    <property type="entry name" value="NAGPA"/>
</dbReference>
<accession>A0A511DCD2</accession>
<proteinExistence type="predicted"/>
<dbReference type="EMBL" id="BJVJ01000009">
    <property type="protein sequence ID" value="GEL22452.1"/>
    <property type="molecule type" value="Genomic_DNA"/>
</dbReference>
<dbReference type="Pfam" id="PF09992">
    <property type="entry name" value="NAGPA"/>
    <property type="match status" value="1"/>
</dbReference>
<feature type="domain" description="Phosphodiester glycosidase" evidence="2">
    <location>
        <begin position="104"/>
        <end position="183"/>
    </location>
</feature>
<name>A0A511DCD2_9PSEU</name>
<evidence type="ECO:0000313" key="3">
    <source>
        <dbReference type="EMBL" id="GEL22452.1"/>
    </source>
</evidence>
<sequence>MRDADRTRSAAGSGLDVPPDPRPLPSTSPRGATAVAVPPPLPTLVDPPPAGEGQWQPASVLAGHAPGRTAVPPRDGAASAVVDTSGTVHIGAWGSDVGPGPTVAAVRQNPDPIIDHGRVVPGLDVNAGGSWGSASNQLQYTWRSGLGVTADNSLVYVGGAGLTLSTLAAALADAGAVTAMELDIHIQMVDLFTYDHATHRPDHLAGTPLLPSMPGPNDRCLQSDQWDFFVVTSR</sequence>
<comment type="caution">
    <text evidence="3">The sequence shown here is derived from an EMBL/GenBank/DDBJ whole genome shotgun (WGS) entry which is preliminary data.</text>
</comment>
<protein>
    <recommendedName>
        <fullName evidence="2">Phosphodiester glycosidase domain-containing protein</fullName>
    </recommendedName>
</protein>
<dbReference type="RefSeq" id="WP_186816790.1">
    <property type="nucleotide sequence ID" value="NZ_BJVJ01000009.1"/>
</dbReference>
<evidence type="ECO:0000259" key="2">
    <source>
        <dbReference type="Pfam" id="PF09992"/>
    </source>
</evidence>
<evidence type="ECO:0000313" key="4">
    <source>
        <dbReference type="Proteomes" id="UP000321685"/>
    </source>
</evidence>
<gene>
    <name evidence="3" type="ORF">PSU4_14060</name>
</gene>